<dbReference type="AlphaFoldDB" id="A0A2M4B6Y7"/>
<sequence length="72" mass="8057">MKNCFLFFCSVALSPPLCLYLYLCRSHFVVSSVSRRLSDQLQQKTTSANCVSATYNSHYLGVGISERGGSWQ</sequence>
<organism evidence="1">
    <name type="scientific">Anopheles triannulatus</name>
    <dbReference type="NCBI Taxonomy" id="58253"/>
    <lineage>
        <taxon>Eukaryota</taxon>
        <taxon>Metazoa</taxon>
        <taxon>Ecdysozoa</taxon>
        <taxon>Arthropoda</taxon>
        <taxon>Hexapoda</taxon>
        <taxon>Insecta</taxon>
        <taxon>Pterygota</taxon>
        <taxon>Neoptera</taxon>
        <taxon>Endopterygota</taxon>
        <taxon>Diptera</taxon>
        <taxon>Nematocera</taxon>
        <taxon>Culicoidea</taxon>
        <taxon>Culicidae</taxon>
        <taxon>Anophelinae</taxon>
        <taxon>Anopheles</taxon>
    </lineage>
</organism>
<name>A0A2M4B6Y7_9DIPT</name>
<dbReference type="EMBL" id="GGFK01015440">
    <property type="protein sequence ID" value="MBW48761.1"/>
    <property type="molecule type" value="Transcribed_RNA"/>
</dbReference>
<accession>A0A2M4B6Y7</accession>
<protein>
    <submittedName>
        <fullName evidence="1">Putative secreted protein</fullName>
    </submittedName>
</protein>
<proteinExistence type="predicted"/>
<reference evidence="1" key="1">
    <citation type="submission" date="2018-01" db="EMBL/GenBank/DDBJ databases">
        <title>An insight into the sialome of Amazonian anophelines.</title>
        <authorList>
            <person name="Ribeiro J.M."/>
            <person name="Scarpassa V."/>
            <person name="Calvo E."/>
        </authorList>
    </citation>
    <scope>NUCLEOTIDE SEQUENCE</scope>
    <source>
        <tissue evidence="1">Salivary glands</tissue>
    </source>
</reference>
<evidence type="ECO:0000313" key="1">
    <source>
        <dbReference type="EMBL" id="MBW48761.1"/>
    </source>
</evidence>